<dbReference type="KEGG" id="pphr:APZ00_17385"/>
<dbReference type="FunFam" id="2.70.70.10:FF:000006">
    <property type="entry name" value="M23 family peptidase"/>
    <property type="match status" value="1"/>
</dbReference>
<dbReference type="SUPFAM" id="SSF51261">
    <property type="entry name" value="Duplicated hybrid motif"/>
    <property type="match status" value="1"/>
</dbReference>
<keyword evidence="7" id="KW-0472">Membrane</keyword>
<dbReference type="GO" id="GO:0006508">
    <property type="term" value="P:proteolysis"/>
    <property type="evidence" value="ECO:0007669"/>
    <property type="project" value="UniProtKB-KW"/>
</dbReference>
<dbReference type="Proteomes" id="UP000064921">
    <property type="component" value="Chromosome"/>
</dbReference>
<dbReference type="STRING" id="121719.APZ00_17385"/>
<sequence length="455" mass="48761">MENGMSDFPSRARQGFGKRKALHHVTISNGERTRTFTIRPWLAAGTCLTLGLFITGYMAAAAYFVMRDDLIESRLTQRTQEAAVYENRIAYLRAEIDRLTSSQMYERRSVEGMIDTLLQRQNELLDQHGKVAAILDKAARSGLDVVSGPAIPAAKPEQFSDAGASSSLLAIGGPEAPLDNPFAALGLRGSSENVLMDSPLSAFAPLPAAQDSLTAKPLPEPEAPRDDLLGIGAALDKISEESNAALDAVTLAAEHETSQLASAVRPLGYRVSDLAGRMEATGGPYVPLATATLDDKIERAEAALDLRNKVRKSVGAIPLARPIAAAQITSDFGPRIDPFLGGLAMHTGIDFRAPYGTPVRATAPGTVITASYQGGYGRLVEIEHPDGHLTRYAHMSAITVAVGDEVRAGDQVGRLGNTGRSTGPHLHYEVRRDDEALDPMTFVRTGDRVSKLLKR</sequence>
<protein>
    <recommendedName>
        <fullName evidence="8">M23ase beta-sheet core domain-containing protein</fullName>
    </recommendedName>
</protein>
<evidence type="ECO:0000256" key="1">
    <source>
        <dbReference type="ARBA" id="ARBA00001947"/>
    </source>
</evidence>
<keyword evidence="6" id="KW-0482">Metalloprotease</keyword>
<keyword evidence="7" id="KW-1133">Transmembrane helix</keyword>
<keyword evidence="7" id="KW-0812">Transmembrane</keyword>
<dbReference type="GO" id="GO:0046872">
    <property type="term" value="F:metal ion binding"/>
    <property type="evidence" value="ECO:0007669"/>
    <property type="project" value="UniProtKB-KW"/>
</dbReference>
<evidence type="ECO:0000256" key="6">
    <source>
        <dbReference type="ARBA" id="ARBA00023049"/>
    </source>
</evidence>
<dbReference type="PANTHER" id="PTHR21666">
    <property type="entry name" value="PEPTIDASE-RELATED"/>
    <property type="match status" value="1"/>
</dbReference>
<dbReference type="InterPro" id="IPR011055">
    <property type="entry name" value="Dup_hybrid_motif"/>
</dbReference>
<keyword evidence="10" id="KW-1185">Reference proteome</keyword>
<evidence type="ECO:0000313" key="9">
    <source>
        <dbReference type="EMBL" id="ALV28615.1"/>
    </source>
</evidence>
<keyword evidence="5" id="KW-0862">Zinc</keyword>
<dbReference type="Pfam" id="PF01551">
    <property type="entry name" value="Peptidase_M23"/>
    <property type="match status" value="1"/>
</dbReference>
<feature type="domain" description="M23ase beta-sheet core" evidence="8">
    <location>
        <begin position="345"/>
        <end position="439"/>
    </location>
</feature>
<dbReference type="PANTHER" id="PTHR21666:SF288">
    <property type="entry name" value="CELL DIVISION PROTEIN YTFB"/>
    <property type="match status" value="1"/>
</dbReference>
<organism evidence="9 10">
    <name type="scientific">Pannonibacter phragmitetus</name>
    <dbReference type="NCBI Taxonomy" id="121719"/>
    <lineage>
        <taxon>Bacteria</taxon>
        <taxon>Pseudomonadati</taxon>
        <taxon>Pseudomonadota</taxon>
        <taxon>Alphaproteobacteria</taxon>
        <taxon>Hyphomicrobiales</taxon>
        <taxon>Stappiaceae</taxon>
        <taxon>Pannonibacter</taxon>
    </lineage>
</organism>
<gene>
    <name evidence="9" type="ORF">APZ00_17385</name>
</gene>
<evidence type="ECO:0000256" key="5">
    <source>
        <dbReference type="ARBA" id="ARBA00022833"/>
    </source>
</evidence>
<name>A0A0U3MWA2_9HYPH</name>
<dbReference type="InterPro" id="IPR016047">
    <property type="entry name" value="M23ase_b-sheet_dom"/>
</dbReference>
<evidence type="ECO:0000313" key="10">
    <source>
        <dbReference type="Proteomes" id="UP000064921"/>
    </source>
</evidence>
<dbReference type="GO" id="GO:0004222">
    <property type="term" value="F:metalloendopeptidase activity"/>
    <property type="evidence" value="ECO:0007669"/>
    <property type="project" value="TreeGrafter"/>
</dbReference>
<evidence type="ECO:0000256" key="7">
    <source>
        <dbReference type="SAM" id="Phobius"/>
    </source>
</evidence>
<dbReference type="Gene3D" id="2.70.70.10">
    <property type="entry name" value="Glucose Permease (Domain IIA)"/>
    <property type="match status" value="1"/>
</dbReference>
<dbReference type="EMBL" id="CP013068">
    <property type="protein sequence ID" value="ALV28615.1"/>
    <property type="molecule type" value="Genomic_DNA"/>
</dbReference>
<dbReference type="InterPro" id="IPR050570">
    <property type="entry name" value="Cell_wall_metabolism_enzyme"/>
</dbReference>
<keyword evidence="2" id="KW-0645">Protease</keyword>
<evidence type="ECO:0000259" key="8">
    <source>
        <dbReference type="Pfam" id="PF01551"/>
    </source>
</evidence>
<reference evidence="9 10" key="1">
    <citation type="submission" date="2015-10" db="EMBL/GenBank/DDBJ databases">
        <title>The world's first case of liver abscess caused by Pannonibacter phragmitetus.</title>
        <authorList>
            <person name="Ming D."/>
            <person name="Wang M."/>
            <person name="Zhou Y."/>
            <person name="Jiang T."/>
            <person name="Hu S."/>
        </authorList>
    </citation>
    <scope>NUCLEOTIDE SEQUENCE [LARGE SCALE GENOMIC DNA]</scope>
    <source>
        <strain evidence="9 10">31801</strain>
    </source>
</reference>
<evidence type="ECO:0000256" key="3">
    <source>
        <dbReference type="ARBA" id="ARBA00022723"/>
    </source>
</evidence>
<feature type="transmembrane region" description="Helical" evidence="7">
    <location>
        <begin position="41"/>
        <end position="65"/>
    </location>
</feature>
<evidence type="ECO:0000256" key="2">
    <source>
        <dbReference type="ARBA" id="ARBA00022670"/>
    </source>
</evidence>
<keyword evidence="4" id="KW-0378">Hydrolase</keyword>
<evidence type="ECO:0000256" key="4">
    <source>
        <dbReference type="ARBA" id="ARBA00022801"/>
    </source>
</evidence>
<comment type="cofactor">
    <cofactor evidence="1">
        <name>Zn(2+)</name>
        <dbReference type="ChEBI" id="CHEBI:29105"/>
    </cofactor>
</comment>
<accession>A0A0U3MWA2</accession>
<keyword evidence="3" id="KW-0479">Metal-binding</keyword>
<dbReference type="CDD" id="cd12797">
    <property type="entry name" value="M23_peptidase"/>
    <property type="match status" value="1"/>
</dbReference>
<dbReference type="AlphaFoldDB" id="A0A0U3MWA2"/>
<dbReference type="eggNOG" id="COG0739">
    <property type="taxonomic scope" value="Bacteria"/>
</dbReference>
<proteinExistence type="predicted"/>